<evidence type="ECO:0000256" key="9">
    <source>
        <dbReference type="ARBA" id="ARBA00023209"/>
    </source>
</evidence>
<dbReference type="InterPro" id="IPR050187">
    <property type="entry name" value="Lipid_Phosphate_FormReg"/>
</dbReference>
<feature type="domain" description="DAGKc" evidence="11">
    <location>
        <begin position="1"/>
        <end position="132"/>
    </location>
</feature>
<dbReference type="InterPro" id="IPR016064">
    <property type="entry name" value="NAD/diacylglycerol_kinase_sf"/>
</dbReference>
<evidence type="ECO:0000256" key="2">
    <source>
        <dbReference type="ARBA" id="ARBA00005983"/>
    </source>
</evidence>
<dbReference type="PANTHER" id="PTHR12358:SF107">
    <property type="entry name" value="LIPID KINASE BMRU-RELATED"/>
    <property type="match status" value="1"/>
</dbReference>
<name>A0ABS9GXI9_9BACL</name>
<dbReference type="Gene3D" id="3.40.50.10330">
    <property type="entry name" value="Probable inorganic polyphosphate/atp-NAD kinase, domain 1"/>
    <property type="match status" value="1"/>
</dbReference>
<dbReference type="PANTHER" id="PTHR12358">
    <property type="entry name" value="SPHINGOSINE KINASE"/>
    <property type="match status" value="1"/>
</dbReference>
<dbReference type="InterPro" id="IPR017438">
    <property type="entry name" value="ATP-NAD_kinase_N"/>
</dbReference>
<keyword evidence="6 12" id="KW-0418">Kinase</keyword>
<dbReference type="NCBIfam" id="TIGR00147">
    <property type="entry name" value="YegS/Rv2252/BmrU family lipid kinase"/>
    <property type="match status" value="1"/>
</dbReference>
<sequence length="300" mass="33572">MKIKRVDLIINPNAGNGRLKEQLQQVVKTLESHFPHVSVHETYQPGDAASYIEDLDNETDLIIGAGGDGTVYEIINALAPLQNRPAFGIIPGGTCNDFSRALGISQNPLEAVEQICNQKFRAIDVGKCNHQYFLNFWGIGLITEVSTNINPRMKESFGRLSYYLSAIQSVNRDRTFKLKLESDECAYEGNAAMVLIGNGPFTGGIRAFFPESNIEDGKLEVLIIESNRLQTFWDMIRAKVMQDIPNSEDILYFQSDHISIETEPNQTIDCDGERDYETPSTISILPRHIQMAVGNYPPLQ</sequence>
<dbReference type="InterPro" id="IPR001206">
    <property type="entry name" value="Diacylglycerol_kinase_cat_dom"/>
</dbReference>
<dbReference type="SUPFAM" id="SSF111331">
    <property type="entry name" value="NAD kinase/diacylglycerol kinase-like"/>
    <property type="match status" value="1"/>
</dbReference>
<dbReference type="GO" id="GO:0016301">
    <property type="term" value="F:kinase activity"/>
    <property type="evidence" value="ECO:0007669"/>
    <property type="project" value="UniProtKB-KW"/>
</dbReference>
<evidence type="ECO:0000256" key="5">
    <source>
        <dbReference type="ARBA" id="ARBA00022741"/>
    </source>
</evidence>
<accession>A0ABS9GXI9</accession>
<evidence type="ECO:0000256" key="7">
    <source>
        <dbReference type="ARBA" id="ARBA00022840"/>
    </source>
</evidence>
<evidence type="ECO:0000259" key="11">
    <source>
        <dbReference type="PROSITE" id="PS50146"/>
    </source>
</evidence>
<comment type="cofactor">
    <cofactor evidence="1">
        <name>Mg(2+)</name>
        <dbReference type="ChEBI" id="CHEBI:18420"/>
    </cofactor>
</comment>
<evidence type="ECO:0000313" key="12">
    <source>
        <dbReference type="EMBL" id="MCF6136193.1"/>
    </source>
</evidence>
<protein>
    <submittedName>
        <fullName evidence="12">Diacylglycerol kinase family lipid kinase</fullName>
    </submittedName>
</protein>
<gene>
    <name evidence="12" type="ORF">L2716_00535</name>
</gene>
<evidence type="ECO:0000256" key="8">
    <source>
        <dbReference type="ARBA" id="ARBA00023098"/>
    </source>
</evidence>
<organism evidence="12 13">
    <name type="scientific">Pseudalkalibacillus berkeleyi</name>
    <dbReference type="NCBI Taxonomy" id="1069813"/>
    <lineage>
        <taxon>Bacteria</taxon>
        <taxon>Bacillati</taxon>
        <taxon>Bacillota</taxon>
        <taxon>Bacilli</taxon>
        <taxon>Bacillales</taxon>
        <taxon>Fictibacillaceae</taxon>
        <taxon>Pseudalkalibacillus</taxon>
    </lineage>
</organism>
<reference evidence="12 13" key="1">
    <citation type="submission" date="2022-01" db="EMBL/GenBank/DDBJ databases">
        <title>Alkalihalobacillus sp. EGI L200015, a novel bacterium isolated from a salt lake sediment.</title>
        <authorList>
            <person name="Gao L."/>
            <person name="Fang B.-Z."/>
            <person name="Li W.-J."/>
        </authorList>
    </citation>
    <scope>NUCLEOTIDE SEQUENCE [LARGE SCALE GENOMIC DNA]</scope>
    <source>
        <strain evidence="12 13">KCTC 12718</strain>
    </source>
</reference>
<keyword evidence="7" id="KW-0067">ATP-binding</keyword>
<comment type="caution">
    <text evidence="12">The sequence shown here is derived from an EMBL/GenBank/DDBJ whole genome shotgun (WGS) entry which is preliminary data.</text>
</comment>
<evidence type="ECO:0000256" key="1">
    <source>
        <dbReference type="ARBA" id="ARBA00001946"/>
    </source>
</evidence>
<proteinExistence type="inferred from homology"/>
<evidence type="ECO:0000256" key="4">
    <source>
        <dbReference type="ARBA" id="ARBA00022679"/>
    </source>
</evidence>
<evidence type="ECO:0000256" key="6">
    <source>
        <dbReference type="ARBA" id="ARBA00022777"/>
    </source>
</evidence>
<dbReference type="Pfam" id="PF00781">
    <property type="entry name" value="DAGK_cat"/>
    <property type="match status" value="1"/>
</dbReference>
<evidence type="ECO:0000256" key="3">
    <source>
        <dbReference type="ARBA" id="ARBA00022516"/>
    </source>
</evidence>
<keyword evidence="4" id="KW-0808">Transferase</keyword>
<dbReference type="SMART" id="SM00046">
    <property type="entry name" value="DAGKc"/>
    <property type="match status" value="1"/>
</dbReference>
<dbReference type="EMBL" id="JAKIJS010000001">
    <property type="protein sequence ID" value="MCF6136193.1"/>
    <property type="molecule type" value="Genomic_DNA"/>
</dbReference>
<keyword evidence="8" id="KW-0443">Lipid metabolism</keyword>
<keyword evidence="5" id="KW-0547">Nucleotide-binding</keyword>
<keyword evidence="10" id="KW-1208">Phospholipid metabolism</keyword>
<dbReference type="InterPro" id="IPR045540">
    <property type="entry name" value="YegS/DAGK_C"/>
</dbReference>
<dbReference type="Proteomes" id="UP001649381">
    <property type="component" value="Unassembled WGS sequence"/>
</dbReference>
<dbReference type="PROSITE" id="PS50146">
    <property type="entry name" value="DAGK"/>
    <property type="match status" value="1"/>
</dbReference>
<keyword evidence="3" id="KW-0444">Lipid biosynthesis</keyword>
<evidence type="ECO:0000256" key="10">
    <source>
        <dbReference type="ARBA" id="ARBA00023264"/>
    </source>
</evidence>
<comment type="similarity">
    <text evidence="2">Belongs to the diacylglycerol/lipid kinase family.</text>
</comment>
<evidence type="ECO:0000313" key="13">
    <source>
        <dbReference type="Proteomes" id="UP001649381"/>
    </source>
</evidence>
<keyword evidence="13" id="KW-1185">Reference proteome</keyword>
<dbReference type="InterPro" id="IPR005218">
    <property type="entry name" value="Diacylglycerol/lipid_kinase"/>
</dbReference>
<dbReference type="Pfam" id="PF19279">
    <property type="entry name" value="YegS_C"/>
    <property type="match status" value="1"/>
</dbReference>
<keyword evidence="9" id="KW-0594">Phospholipid biosynthesis</keyword>
<dbReference type="Gene3D" id="2.60.200.40">
    <property type="match status" value="1"/>
</dbReference>